<sequence length="551" mass="57750">MTSPRRLSGLPCAIAGSALLWLTASTPIPFGVPTTPAVTLLDSEAWIMSGTGPCCLTPESPWSQPTQGLIQAVVDRFITGTIAPANVGPHYSVDSSYGLATPEQLHPFTGLESLSFDTSVQWGADVLDEQIRTQIAAGNSVVVLGVSQSASIITREMSYLATLPADERPDIDQLAFVLLGDGNNPNGGLLERFDGADIPALLTFSGATPDNLYPTDVFTLEYDGWADFPKYPLNIVADLNALLGMATVHGTYAALTPEQLATAIELPTAGDTMTHYWMIPTGYLPLLLPFQQLGVPAWLIHLIEPALRVIVNLGYGDPDHGWSAGPANAPTVAGLFPTDVNPFAVLEDLVDGALRGADAALTDLGLPTLPSLITDPVTYLATALGSLADQTDPLIHAVSSGLHDAVNSVVIPDWLAAALSPVSGALNSLDSVVGHVINDQLDPLIQQAVYALGDPLRDALTDIGADDRLTNAVYVIEQLLPVVLGAPANFVTNDLHFLAEGTNQLVAGDFGGFVDQLELIPAGDITMAALMGLGLPFLALQSILAGVPLTI</sequence>
<evidence type="ECO:0000313" key="3">
    <source>
        <dbReference type="EMBL" id="QZA06250.1"/>
    </source>
</evidence>
<dbReference type="Gene3D" id="3.40.50.1820">
    <property type="entry name" value="alpha/beta hydrolase"/>
    <property type="match status" value="1"/>
</dbReference>
<dbReference type="InterPro" id="IPR013228">
    <property type="entry name" value="PE-PPE_C"/>
</dbReference>
<dbReference type="AlphaFoldDB" id="A0A9X7WFD0"/>
<dbReference type="InterPro" id="IPR029058">
    <property type="entry name" value="AB_hydrolase_fold"/>
</dbReference>
<dbReference type="RefSeq" id="WP_220694156.1">
    <property type="nucleotide sequence ID" value="NZ_CP080997.1"/>
</dbReference>
<feature type="domain" description="PE-PPE" evidence="2">
    <location>
        <begin position="97"/>
        <end position="315"/>
    </location>
</feature>
<dbReference type="EMBL" id="CP080997">
    <property type="protein sequence ID" value="QZA06250.1"/>
    <property type="molecule type" value="Genomic_DNA"/>
</dbReference>
<dbReference type="KEGG" id="mher:K3U94_14510"/>
<dbReference type="Pfam" id="PF08237">
    <property type="entry name" value="PE-PPE"/>
    <property type="match status" value="1"/>
</dbReference>
<evidence type="ECO:0000256" key="1">
    <source>
        <dbReference type="SAM" id="SignalP"/>
    </source>
</evidence>
<reference evidence="3" key="1">
    <citation type="submission" date="2021-08" db="EMBL/GenBank/DDBJ databases">
        <title>Whole genome sequencing of non-tuberculosis mycobacteria type-strains.</title>
        <authorList>
            <person name="Igarashi Y."/>
            <person name="Osugi A."/>
            <person name="Mitarai S."/>
        </authorList>
    </citation>
    <scope>NUCLEOTIDE SEQUENCE</scope>
    <source>
        <strain evidence="3">JCM 30995</strain>
    </source>
</reference>
<name>A0A9X7WFD0_9MYCO</name>
<gene>
    <name evidence="3" type="ORF">K3U94_14510</name>
</gene>
<evidence type="ECO:0000313" key="4">
    <source>
        <dbReference type="Proteomes" id="UP000825008"/>
    </source>
</evidence>
<feature type="signal peptide" evidence="1">
    <location>
        <begin position="1"/>
        <end position="23"/>
    </location>
</feature>
<evidence type="ECO:0000259" key="2">
    <source>
        <dbReference type="Pfam" id="PF08237"/>
    </source>
</evidence>
<protein>
    <submittedName>
        <fullName evidence="3">PE-PPE domain-containing protein</fullName>
    </submittedName>
</protein>
<feature type="chain" id="PRO_5040849052" evidence="1">
    <location>
        <begin position="24"/>
        <end position="551"/>
    </location>
</feature>
<keyword evidence="1" id="KW-0732">Signal</keyword>
<dbReference type="Proteomes" id="UP000825008">
    <property type="component" value="Chromosome"/>
</dbReference>
<accession>A0A9X7WFD0</accession>
<proteinExistence type="predicted"/>
<organism evidence="3 4">
    <name type="scientific">Mycolicibacter heraklionensis</name>
    <dbReference type="NCBI Taxonomy" id="512402"/>
    <lineage>
        <taxon>Bacteria</taxon>
        <taxon>Bacillati</taxon>
        <taxon>Actinomycetota</taxon>
        <taxon>Actinomycetes</taxon>
        <taxon>Mycobacteriales</taxon>
        <taxon>Mycobacteriaceae</taxon>
        <taxon>Mycolicibacter</taxon>
    </lineage>
</organism>